<dbReference type="AlphaFoldDB" id="A0A1S7TXE8"/>
<keyword evidence="2" id="KW-1185">Reference proteome</keyword>
<evidence type="ECO:0000313" key="2">
    <source>
        <dbReference type="Proteomes" id="UP000192140"/>
    </source>
</evidence>
<protein>
    <submittedName>
        <fullName evidence="1">Uncharacterized protein</fullName>
    </submittedName>
</protein>
<accession>A0A1S7TXE8</accession>
<dbReference type="Proteomes" id="UP000192140">
    <property type="component" value="Unassembled WGS sequence"/>
</dbReference>
<reference evidence="1" key="1">
    <citation type="submission" date="2016-01" db="EMBL/GenBank/DDBJ databases">
        <authorList>
            <person name="Regsiter A."/>
            <person name="william w."/>
        </authorList>
    </citation>
    <scope>NUCLEOTIDE SEQUENCE</scope>
    <source>
        <strain evidence="1">NCPPB 1641</strain>
    </source>
</reference>
<organism evidence="1 2">
    <name type="scientific">Agrobacterium deltaense NCPPB 1641</name>
    <dbReference type="NCBI Taxonomy" id="1183425"/>
    <lineage>
        <taxon>Bacteria</taxon>
        <taxon>Pseudomonadati</taxon>
        <taxon>Pseudomonadota</taxon>
        <taxon>Alphaproteobacteria</taxon>
        <taxon>Hyphomicrobiales</taxon>
        <taxon>Rhizobiaceae</taxon>
        <taxon>Rhizobium/Agrobacterium group</taxon>
        <taxon>Agrobacterium</taxon>
    </lineage>
</organism>
<dbReference type="EMBL" id="FCNP01000033">
    <property type="protein sequence ID" value="CVI59246.1"/>
    <property type="molecule type" value="Genomic_DNA"/>
</dbReference>
<proteinExistence type="predicted"/>
<name>A0A1S7TXE8_9HYPH</name>
<comment type="caution">
    <text evidence="1">The sequence shown here is derived from an EMBL/GenBank/DDBJ whole genome shotgun (WGS) entry which is preliminary data.</text>
</comment>
<evidence type="ECO:0000313" key="1">
    <source>
        <dbReference type="EMBL" id="CVI59246.1"/>
    </source>
</evidence>
<sequence length="114" mass="12614">MRLRVSAAASVAETPTKGIAASIRQAKVTARADSFVHISLIKPRAIFVESALFRCRYGNSIPAWKTISVTLPQMNVKYGDTMAKLPHTYNLPLHSESATNKRFIDGKRISLLRS</sequence>
<gene>
    <name evidence="1" type="ORF">AGR7A_Lc120455</name>
</gene>